<dbReference type="NCBIfam" id="TIGR02937">
    <property type="entry name" value="sigma70-ECF"/>
    <property type="match status" value="1"/>
</dbReference>
<evidence type="ECO:0000313" key="9">
    <source>
        <dbReference type="Proteomes" id="UP000651728"/>
    </source>
</evidence>
<dbReference type="InterPro" id="IPR013325">
    <property type="entry name" value="RNA_pol_sigma_r2"/>
</dbReference>
<comment type="subunit">
    <text evidence="2">Interacts transiently with the RNA polymerase catalytic core formed by RpoA, RpoB, RpoC and RpoZ (2 alpha, 1 beta, 1 beta' and 1 omega subunit) to form the RNA polymerase holoenzyme that can initiate transcription.</text>
</comment>
<dbReference type="Proteomes" id="UP000651728">
    <property type="component" value="Unassembled WGS sequence"/>
</dbReference>
<accession>A0ABQ4F547</accession>
<dbReference type="SUPFAM" id="SSF88946">
    <property type="entry name" value="Sigma2 domain of RNA polymerase sigma factors"/>
    <property type="match status" value="1"/>
</dbReference>
<dbReference type="InterPro" id="IPR013324">
    <property type="entry name" value="RNA_pol_sigma_r3/r4-like"/>
</dbReference>
<evidence type="ECO:0000256" key="5">
    <source>
        <dbReference type="ARBA" id="ARBA00023163"/>
    </source>
</evidence>
<dbReference type="NCBIfam" id="NF007214">
    <property type="entry name" value="PRK09636.1"/>
    <property type="match status" value="1"/>
</dbReference>
<dbReference type="InterPro" id="IPR036388">
    <property type="entry name" value="WH-like_DNA-bd_sf"/>
</dbReference>
<dbReference type="PANTHER" id="PTHR30173">
    <property type="entry name" value="SIGMA 19 FACTOR"/>
    <property type="match status" value="1"/>
</dbReference>
<organism evidence="8 9">
    <name type="scientific">Microbispora amethystogenes</name>
    <dbReference type="NCBI Taxonomy" id="1427754"/>
    <lineage>
        <taxon>Bacteria</taxon>
        <taxon>Bacillati</taxon>
        <taxon>Actinomycetota</taxon>
        <taxon>Actinomycetes</taxon>
        <taxon>Streptosporangiales</taxon>
        <taxon>Streptosporangiaceae</taxon>
        <taxon>Microbispora</taxon>
    </lineage>
</organism>
<evidence type="ECO:0000259" key="6">
    <source>
        <dbReference type="Pfam" id="PF04542"/>
    </source>
</evidence>
<gene>
    <name evidence="8" type="primary">rpoE_1</name>
    <name evidence="8" type="ORF">Mam01_00670</name>
</gene>
<comment type="similarity">
    <text evidence="1">Belongs to the sigma-70 factor family. ECF subfamily.</text>
</comment>
<dbReference type="Pfam" id="PF04542">
    <property type="entry name" value="Sigma70_r2"/>
    <property type="match status" value="1"/>
</dbReference>
<dbReference type="InterPro" id="IPR052704">
    <property type="entry name" value="ECF_Sigma-70_Domain"/>
</dbReference>
<dbReference type="Pfam" id="PF08281">
    <property type="entry name" value="Sigma70_r4_2"/>
    <property type="match status" value="1"/>
</dbReference>
<keyword evidence="5" id="KW-0804">Transcription</keyword>
<reference evidence="8 9" key="1">
    <citation type="submission" date="2021-01" db="EMBL/GenBank/DDBJ databases">
        <title>Whole genome shotgun sequence of Microbispora amethystogenes NBRC 101907.</title>
        <authorList>
            <person name="Komaki H."/>
            <person name="Tamura T."/>
        </authorList>
    </citation>
    <scope>NUCLEOTIDE SEQUENCE [LARGE SCALE GENOMIC DNA]</scope>
    <source>
        <strain evidence="8 9">NBRC 101907</strain>
    </source>
</reference>
<dbReference type="RefSeq" id="WP_204283233.1">
    <property type="nucleotide sequence ID" value="NZ_BAABEJ010000001.1"/>
</dbReference>
<dbReference type="SUPFAM" id="SSF88659">
    <property type="entry name" value="Sigma3 and sigma4 domains of RNA polymerase sigma factors"/>
    <property type="match status" value="1"/>
</dbReference>
<dbReference type="Gene3D" id="1.10.10.10">
    <property type="entry name" value="Winged helix-like DNA-binding domain superfamily/Winged helix DNA-binding domain"/>
    <property type="match status" value="1"/>
</dbReference>
<evidence type="ECO:0000256" key="4">
    <source>
        <dbReference type="ARBA" id="ARBA00023082"/>
    </source>
</evidence>
<comment type="caution">
    <text evidence="8">The sequence shown here is derived from an EMBL/GenBank/DDBJ whole genome shotgun (WGS) entry which is preliminary data.</text>
</comment>
<evidence type="ECO:0000313" key="8">
    <source>
        <dbReference type="EMBL" id="GIH29903.1"/>
    </source>
</evidence>
<dbReference type="SUPFAM" id="SSF54427">
    <property type="entry name" value="NTF2-like"/>
    <property type="match status" value="1"/>
</dbReference>
<evidence type="ECO:0000256" key="2">
    <source>
        <dbReference type="ARBA" id="ARBA00011344"/>
    </source>
</evidence>
<proteinExistence type="inferred from homology"/>
<name>A0ABQ4F547_9ACTN</name>
<feature type="domain" description="RNA polymerase sigma factor 70 region 4 type 2" evidence="7">
    <location>
        <begin position="113"/>
        <end position="162"/>
    </location>
</feature>
<dbReference type="InterPro" id="IPR032710">
    <property type="entry name" value="NTF2-like_dom_sf"/>
</dbReference>
<protein>
    <submittedName>
        <fullName evidence="8">RNA polymerase sigma24 factor</fullName>
    </submittedName>
</protein>
<evidence type="ECO:0000256" key="1">
    <source>
        <dbReference type="ARBA" id="ARBA00010641"/>
    </source>
</evidence>
<keyword evidence="3" id="KW-0805">Transcription regulation</keyword>
<dbReference type="PANTHER" id="PTHR30173:SF36">
    <property type="entry name" value="ECF RNA POLYMERASE SIGMA FACTOR SIGJ"/>
    <property type="match status" value="1"/>
</dbReference>
<sequence>MPAVTEGQPAPVASFESSRELLFGVAYRVLGSVSDAEDVVQEAWLRWDRVDHARIADPRSFLVQVTTRLALDRLRWAKARREAYVGQWLPEPLPTAPAIEDGAEIADSVSVAMLVVMETLSPLERVVFVLREAFEFSFADIAVMVGRSEAAVRQLARRARSHVRERRPRFRQDRDVRRRVTERFLAACLGGDLRALLDLLAPEVTLCIDGNGRRGVARNRVEGAEKVGRLLVRGLRRVLRPDGAAVAATGDARDDIGDDIGSGSVVDVNGGPAALITAGDEPIAVIVVDVDLAADRVTRIWIIANQDKLGGVEGRRPGRPRPVRAAG</sequence>
<dbReference type="InterPro" id="IPR013249">
    <property type="entry name" value="RNA_pol_sigma70_r4_t2"/>
</dbReference>
<dbReference type="InterPro" id="IPR014284">
    <property type="entry name" value="RNA_pol_sigma-70_dom"/>
</dbReference>
<dbReference type="EMBL" id="BOOB01000001">
    <property type="protein sequence ID" value="GIH29903.1"/>
    <property type="molecule type" value="Genomic_DNA"/>
</dbReference>
<dbReference type="InterPro" id="IPR007627">
    <property type="entry name" value="RNA_pol_sigma70_r2"/>
</dbReference>
<feature type="domain" description="RNA polymerase sigma-70 region 2" evidence="6">
    <location>
        <begin position="16"/>
        <end position="76"/>
    </location>
</feature>
<keyword evidence="9" id="KW-1185">Reference proteome</keyword>
<dbReference type="Gene3D" id="1.10.1740.10">
    <property type="match status" value="1"/>
</dbReference>
<evidence type="ECO:0000256" key="3">
    <source>
        <dbReference type="ARBA" id="ARBA00023015"/>
    </source>
</evidence>
<keyword evidence="4" id="KW-0731">Sigma factor</keyword>
<evidence type="ECO:0000259" key="7">
    <source>
        <dbReference type="Pfam" id="PF08281"/>
    </source>
</evidence>